<feature type="domain" description="Ppx/GppA phosphatase N-terminal" evidence="2">
    <location>
        <begin position="71"/>
        <end position="344"/>
    </location>
</feature>
<feature type="region of interest" description="Disordered" evidence="1">
    <location>
        <begin position="1"/>
        <end position="41"/>
    </location>
</feature>
<evidence type="ECO:0000259" key="3">
    <source>
        <dbReference type="Pfam" id="PF21697"/>
    </source>
</evidence>
<dbReference type="PANTHER" id="PTHR30005:SF0">
    <property type="entry name" value="RETROGRADE REGULATION PROTEIN 2"/>
    <property type="match status" value="1"/>
</dbReference>
<dbReference type="Gene3D" id="1.10.3210.10">
    <property type="entry name" value="Hypothetical protein af1432"/>
    <property type="match status" value="1"/>
</dbReference>
<dbReference type="OrthoDB" id="3698573at2"/>
<protein>
    <submittedName>
        <fullName evidence="4">Ppx/GppA phosphatase</fullName>
    </submittedName>
</protein>
<dbReference type="InterPro" id="IPR043129">
    <property type="entry name" value="ATPase_NBD"/>
</dbReference>
<gene>
    <name evidence="4" type="ORF">CLV89_10399</name>
</gene>
<dbReference type="RefSeq" id="WP_106162827.1">
    <property type="nucleotide sequence ID" value="NZ_PVUF01000003.1"/>
</dbReference>
<feature type="domain" description="Exopolyphosphatase C-terminal" evidence="3">
    <location>
        <begin position="391"/>
        <end position="525"/>
    </location>
</feature>
<dbReference type="Gene3D" id="3.30.420.40">
    <property type="match status" value="1"/>
</dbReference>
<evidence type="ECO:0000256" key="1">
    <source>
        <dbReference type="SAM" id="MobiDB-lite"/>
    </source>
</evidence>
<proteinExistence type="predicted"/>
<dbReference type="AlphaFoldDB" id="A0A2T1AKF4"/>
<evidence type="ECO:0000313" key="5">
    <source>
        <dbReference type="Proteomes" id="UP000237718"/>
    </source>
</evidence>
<organism evidence="4 5">
    <name type="scientific">Tritonibacter scottomollicae</name>
    <name type="common">Epibacterium scottomollicae</name>
    <dbReference type="NCBI Taxonomy" id="483013"/>
    <lineage>
        <taxon>Bacteria</taxon>
        <taxon>Pseudomonadati</taxon>
        <taxon>Pseudomonadota</taxon>
        <taxon>Alphaproteobacteria</taxon>
        <taxon>Rhodobacterales</taxon>
        <taxon>Paracoccaceae</taxon>
        <taxon>Tritonibacter</taxon>
    </lineage>
</organism>
<dbReference type="CDD" id="cd24052">
    <property type="entry name" value="ASKHA_NBD_HpPPX-GppA-like"/>
    <property type="match status" value="1"/>
</dbReference>
<dbReference type="InterPro" id="IPR048951">
    <property type="entry name" value="Ppx_C"/>
</dbReference>
<sequence>MTIQSDAPTHAASDITSAGLDSPEAPQPDAPGEDWGPYGRPLFDDPDARALKRVGVVDVGSNSVRLVVFDGAARSPAYFYNEKIMCGLGAGLSETGKLNPKGRARALAALQRFQMLADGLLPYPLTVVATAAVRDASDGPEFCAEVEAATGLRIRVITGAEEARLSAQGVLLGWPGAYGLICDIGGSSMELAEIHDGEVGKCVTSNLGPLKLKDITGGRRGRKKHIDEVMTGLRDQMGDQRDRLFLVGGSWRAIARVDMLRRNYPLTVQHEYRMTAKDVRETAKFIEKNDLDKIRSDCGISSARMALVPYAVDVLARLVKTFRPKDIAISSYGIREGLLYEQMPERLRQRDPLIEAARFAEAKDARVPGFGKTLYTFVKPLFSGAPYAKLRLVKAACVLHDVSWRAHPDYRAEVCFDNATRANLGGLKHSERIFLGMALLHRYRNKRQGTHFEHLYDLLAPEKQKEAEILGKAMRFGAMLMVGEDQDIGSLRWQPRKRFLHVELPAASAPLFGEVAQSRLMSLVNALEAEVRVTVEGKRGALLQKDSRE</sequence>
<dbReference type="PANTHER" id="PTHR30005">
    <property type="entry name" value="EXOPOLYPHOSPHATASE"/>
    <property type="match status" value="1"/>
</dbReference>
<dbReference type="Proteomes" id="UP000237718">
    <property type="component" value="Unassembled WGS sequence"/>
</dbReference>
<dbReference type="InterPro" id="IPR003695">
    <property type="entry name" value="Ppx_GppA_N"/>
</dbReference>
<dbReference type="EMBL" id="PVUF01000003">
    <property type="protein sequence ID" value="PRZ48788.1"/>
    <property type="molecule type" value="Genomic_DNA"/>
</dbReference>
<evidence type="ECO:0000259" key="2">
    <source>
        <dbReference type="Pfam" id="PF02541"/>
    </source>
</evidence>
<dbReference type="SUPFAM" id="SSF109604">
    <property type="entry name" value="HD-domain/PDEase-like"/>
    <property type="match status" value="1"/>
</dbReference>
<dbReference type="InterPro" id="IPR050273">
    <property type="entry name" value="GppA/Ppx_hydrolase"/>
</dbReference>
<dbReference type="Pfam" id="PF02541">
    <property type="entry name" value="Ppx-GppA"/>
    <property type="match status" value="1"/>
</dbReference>
<dbReference type="Pfam" id="PF21697">
    <property type="entry name" value="Ppx_C"/>
    <property type="match status" value="1"/>
</dbReference>
<dbReference type="Gene3D" id="3.30.420.150">
    <property type="entry name" value="Exopolyphosphatase. Domain 2"/>
    <property type="match status" value="1"/>
</dbReference>
<dbReference type="SUPFAM" id="SSF53067">
    <property type="entry name" value="Actin-like ATPase domain"/>
    <property type="match status" value="2"/>
</dbReference>
<evidence type="ECO:0000313" key="4">
    <source>
        <dbReference type="EMBL" id="PRZ48788.1"/>
    </source>
</evidence>
<comment type="caution">
    <text evidence="4">The sequence shown here is derived from an EMBL/GenBank/DDBJ whole genome shotgun (WGS) entry which is preliminary data.</text>
</comment>
<name>A0A2T1AKF4_TRISK</name>
<accession>A0A2T1AKF4</accession>
<reference evidence="4 5" key="1">
    <citation type="submission" date="2018-03" db="EMBL/GenBank/DDBJ databases">
        <title>Genomic Encyclopedia of Archaeal and Bacterial Type Strains, Phase II (KMG-II): from individual species to whole genera.</title>
        <authorList>
            <person name="Goeker M."/>
        </authorList>
    </citation>
    <scope>NUCLEOTIDE SEQUENCE [LARGE SCALE GENOMIC DNA]</scope>
    <source>
        <strain evidence="4 5">DSM 25328</strain>
    </source>
</reference>
<dbReference type="GO" id="GO:0016462">
    <property type="term" value="F:pyrophosphatase activity"/>
    <property type="evidence" value="ECO:0007669"/>
    <property type="project" value="TreeGrafter"/>
</dbReference>